<dbReference type="InterPro" id="IPR001650">
    <property type="entry name" value="Helicase_C-like"/>
</dbReference>
<dbReference type="Proteomes" id="UP000177894">
    <property type="component" value="Chromosome"/>
</dbReference>
<dbReference type="InterPro" id="IPR036388">
    <property type="entry name" value="WH-like_DNA-bd_sf"/>
</dbReference>
<dbReference type="GO" id="GO:0006310">
    <property type="term" value="P:DNA recombination"/>
    <property type="evidence" value="ECO:0007669"/>
    <property type="project" value="UniProtKB-UniRule"/>
</dbReference>
<keyword evidence="12" id="KW-0233">DNA recombination</keyword>
<dbReference type="InterPro" id="IPR004589">
    <property type="entry name" value="DNA_helicase_ATP-dep_RecQ"/>
</dbReference>
<dbReference type="InterPro" id="IPR036390">
    <property type="entry name" value="WH_DNA-bd_sf"/>
</dbReference>
<dbReference type="Pfam" id="PF09382">
    <property type="entry name" value="RQC"/>
    <property type="match status" value="1"/>
</dbReference>
<dbReference type="InterPro" id="IPR006293">
    <property type="entry name" value="DNA_helicase_ATP-dep_RecQ_bac"/>
</dbReference>
<dbReference type="Gene3D" id="1.10.150.80">
    <property type="entry name" value="HRDC domain"/>
    <property type="match status" value="1"/>
</dbReference>
<dbReference type="Gene3D" id="3.40.50.300">
    <property type="entry name" value="P-loop containing nucleotide triphosphate hydrolases"/>
    <property type="match status" value="2"/>
</dbReference>
<evidence type="ECO:0000256" key="5">
    <source>
        <dbReference type="ARBA" id="ARBA00022741"/>
    </source>
</evidence>
<evidence type="ECO:0000256" key="2">
    <source>
        <dbReference type="ARBA" id="ARBA00001947"/>
    </source>
</evidence>
<dbReference type="InterPro" id="IPR002121">
    <property type="entry name" value="HRDC_dom"/>
</dbReference>
<dbReference type="SUPFAM" id="SSF47819">
    <property type="entry name" value="HRDC-like"/>
    <property type="match status" value="1"/>
</dbReference>
<dbReference type="EMBL" id="CP017603">
    <property type="protein sequence ID" value="AOY76592.1"/>
    <property type="molecule type" value="Genomic_DNA"/>
</dbReference>
<dbReference type="AlphaFoldDB" id="A0AAC9RJ39"/>
<sequence>MDIYRQLKTYFGYDRFKKGQEKLIAGILKGIDVLGIMPTGGGKSLCYQLPAVTLEGVTIVVSPLISLMKDQVDALYEMGIKAACINSTLQTSELIEITKEIKANQYKIVFVAPERLNSSSFMDMIKHIKISLVAIDEAHCISQWGHDFRPSYLEIPRFIGRFRNRPVVAAFTATATKEIIAEIKALIGLQDPLEVTTGFDRPNLFYQVTKAGNKFAYLCDYLENNFQEESGIIYCSTRKTVEALVKKLKERGISINGYHGGMQTELRQKNQEDFMFNRVRIIVATNAFGMGIDKPDVRFVIHYNMPKNMEAYYQEAGRGGRDGEESHCILMYSPSDVVKQKLMIANEEIAPEREALQYKNLQYLIDFCHTNDCLRNKILSYFGEEVISDNCGKCSNCLDQSEMVDITVESQKVLSCIYRVNQKYGVNTVIQVLRGSKNRRILEQGLNQVSTYNIMKDYSEKAIREIIMTLSAREYIHITTDKFPVLKLTSKCREVLQGKVKVYHKKDLIENKPSENKKEGLDKRAMDDAFDEELLRKLKELRYTIAAEHELPPFMIFHDRTLKEMASCFPQDKEAFLKINGVGEKKFENYGEKFILLIKDYCIDKKIDTALEENELDQEAAYDRYQLTYHWYLEELSIEKIADKRTLKPATIIQHLKRCQENGLVVDWERFMCDAEKEKVVMEAVKKIGSQRLKPIKDALPEDISYEDIRIVIIKNAL</sequence>
<keyword evidence="14" id="KW-0413">Isomerase</keyword>
<gene>
    <name evidence="21" type="primary">recQ</name>
    <name evidence="20" type="ORF">BJL90_12405</name>
    <name evidence="21" type="ORF">CLFO_13960</name>
</gene>
<dbReference type="EC" id="5.6.2.4" evidence="16"/>
<comment type="cofactor">
    <cofactor evidence="2">
        <name>Zn(2+)</name>
        <dbReference type="ChEBI" id="CHEBI:29105"/>
    </cofactor>
</comment>
<evidence type="ECO:0000256" key="7">
    <source>
        <dbReference type="ARBA" id="ARBA00022801"/>
    </source>
</evidence>
<dbReference type="PROSITE" id="PS51194">
    <property type="entry name" value="HELICASE_CTER"/>
    <property type="match status" value="1"/>
</dbReference>
<evidence type="ECO:0000256" key="6">
    <source>
        <dbReference type="ARBA" id="ARBA00022763"/>
    </source>
</evidence>
<evidence type="ECO:0000256" key="15">
    <source>
        <dbReference type="ARBA" id="ARBA00034617"/>
    </source>
</evidence>
<dbReference type="KEGG" id="cfm:BJL90_12405"/>
<dbReference type="Gene3D" id="1.10.10.10">
    <property type="entry name" value="Winged helix-like DNA-binding domain superfamily/Winged helix DNA-binding domain"/>
    <property type="match status" value="1"/>
</dbReference>
<protein>
    <recommendedName>
        <fullName evidence="16">DNA helicase RecQ</fullName>
        <ecNumber evidence="16">5.6.2.4</ecNumber>
    </recommendedName>
</protein>
<keyword evidence="6" id="KW-0227">DNA damage</keyword>
<evidence type="ECO:0000256" key="4">
    <source>
        <dbReference type="ARBA" id="ARBA00022723"/>
    </source>
</evidence>
<dbReference type="Pfam" id="PF00270">
    <property type="entry name" value="DEAD"/>
    <property type="match status" value="1"/>
</dbReference>
<dbReference type="RefSeq" id="WP_070968415.1">
    <property type="nucleotide sequence ID" value="NZ_CP017603.1"/>
</dbReference>
<dbReference type="GO" id="GO:0006281">
    <property type="term" value="P:DNA repair"/>
    <property type="evidence" value="ECO:0007669"/>
    <property type="project" value="UniProtKB-KW"/>
</dbReference>
<evidence type="ECO:0000259" key="18">
    <source>
        <dbReference type="PROSITE" id="PS51192"/>
    </source>
</evidence>
<dbReference type="GO" id="GO:0016787">
    <property type="term" value="F:hydrolase activity"/>
    <property type="evidence" value="ECO:0007669"/>
    <property type="project" value="UniProtKB-KW"/>
</dbReference>
<dbReference type="Proteomes" id="UP000192478">
    <property type="component" value="Chromosome"/>
</dbReference>
<dbReference type="GO" id="GO:0009378">
    <property type="term" value="F:four-way junction helicase activity"/>
    <property type="evidence" value="ECO:0007669"/>
    <property type="project" value="TreeGrafter"/>
</dbReference>
<dbReference type="GO" id="GO:0003677">
    <property type="term" value="F:DNA binding"/>
    <property type="evidence" value="ECO:0007669"/>
    <property type="project" value="UniProtKB-KW"/>
</dbReference>
<keyword evidence="13" id="KW-0234">DNA repair</keyword>
<keyword evidence="5" id="KW-0547">Nucleotide-binding</keyword>
<dbReference type="GO" id="GO:0030894">
    <property type="term" value="C:replisome"/>
    <property type="evidence" value="ECO:0007669"/>
    <property type="project" value="TreeGrafter"/>
</dbReference>
<dbReference type="GO" id="GO:0009432">
    <property type="term" value="P:SOS response"/>
    <property type="evidence" value="ECO:0007669"/>
    <property type="project" value="UniProtKB-UniRule"/>
</dbReference>
<evidence type="ECO:0000256" key="1">
    <source>
        <dbReference type="ARBA" id="ARBA00001946"/>
    </source>
</evidence>
<evidence type="ECO:0000256" key="3">
    <source>
        <dbReference type="ARBA" id="ARBA00005446"/>
    </source>
</evidence>
<evidence type="ECO:0000256" key="10">
    <source>
        <dbReference type="ARBA" id="ARBA00022840"/>
    </source>
</evidence>
<evidence type="ECO:0000259" key="17">
    <source>
        <dbReference type="PROSITE" id="PS50967"/>
    </source>
</evidence>
<dbReference type="PANTHER" id="PTHR13710:SF105">
    <property type="entry name" value="ATP-DEPENDENT DNA HELICASE Q1"/>
    <property type="match status" value="1"/>
</dbReference>
<dbReference type="NCBIfam" id="TIGR00614">
    <property type="entry name" value="recQ_fam"/>
    <property type="match status" value="1"/>
</dbReference>
<dbReference type="GO" id="GO:0043138">
    <property type="term" value="F:3'-5' DNA helicase activity"/>
    <property type="evidence" value="ECO:0007669"/>
    <property type="project" value="UniProtKB-EC"/>
</dbReference>
<comment type="catalytic activity">
    <reaction evidence="15">
        <text>Couples ATP hydrolysis with the unwinding of duplex DNA by translocating in the 3'-5' direction.</text>
        <dbReference type="EC" id="5.6.2.4"/>
    </reaction>
</comment>
<dbReference type="CDD" id="cd17920">
    <property type="entry name" value="DEXHc_RecQ"/>
    <property type="match status" value="1"/>
</dbReference>
<dbReference type="Pfam" id="PF16124">
    <property type="entry name" value="RecQ_Zn_bind"/>
    <property type="match status" value="1"/>
</dbReference>
<dbReference type="GO" id="GO:0005737">
    <property type="term" value="C:cytoplasm"/>
    <property type="evidence" value="ECO:0007669"/>
    <property type="project" value="TreeGrafter"/>
</dbReference>
<dbReference type="GO" id="GO:0046872">
    <property type="term" value="F:metal ion binding"/>
    <property type="evidence" value="ECO:0007669"/>
    <property type="project" value="UniProtKB-KW"/>
</dbReference>
<dbReference type="NCBIfam" id="TIGR01389">
    <property type="entry name" value="recQ"/>
    <property type="match status" value="1"/>
</dbReference>
<keyword evidence="10" id="KW-0067">ATP-binding</keyword>
<dbReference type="InterPro" id="IPR011545">
    <property type="entry name" value="DEAD/DEAH_box_helicase_dom"/>
</dbReference>
<dbReference type="InterPro" id="IPR014001">
    <property type="entry name" value="Helicase_ATP-bd"/>
</dbReference>
<dbReference type="Pfam" id="PF14493">
    <property type="entry name" value="HTH_40"/>
    <property type="match status" value="1"/>
</dbReference>
<evidence type="ECO:0000313" key="23">
    <source>
        <dbReference type="Proteomes" id="UP000192478"/>
    </source>
</evidence>
<dbReference type="GO" id="GO:0006260">
    <property type="term" value="P:DNA replication"/>
    <property type="evidence" value="ECO:0007669"/>
    <property type="project" value="InterPro"/>
</dbReference>
<dbReference type="Pfam" id="PF00570">
    <property type="entry name" value="HRDC"/>
    <property type="match status" value="1"/>
</dbReference>
<dbReference type="Gene3D" id="1.10.10.1390">
    <property type="entry name" value="ATP-dependent DNA helicase RecQ"/>
    <property type="match status" value="1"/>
</dbReference>
<dbReference type="SMART" id="SM00341">
    <property type="entry name" value="HRDC"/>
    <property type="match status" value="1"/>
</dbReference>
<evidence type="ECO:0000313" key="20">
    <source>
        <dbReference type="EMBL" id="AOY76592.1"/>
    </source>
</evidence>
<evidence type="ECO:0000256" key="12">
    <source>
        <dbReference type="ARBA" id="ARBA00023172"/>
    </source>
</evidence>
<dbReference type="InterPro" id="IPR027417">
    <property type="entry name" value="P-loop_NTPase"/>
</dbReference>
<dbReference type="InterPro" id="IPR018982">
    <property type="entry name" value="RQC_domain"/>
</dbReference>
<accession>A0AAC9RJ39</accession>
<evidence type="ECO:0000256" key="9">
    <source>
        <dbReference type="ARBA" id="ARBA00022833"/>
    </source>
</evidence>
<dbReference type="InterPro" id="IPR010997">
    <property type="entry name" value="HRDC-like_sf"/>
</dbReference>
<dbReference type="SUPFAM" id="SSF52540">
    <property type="entry name" value="P-loop containing nucleoside triphosphate hydrolases"/>
    <property type="match status" value="1"/>
</dbReference>
<organism evidence="21 23">
    <name type="scientific">Clostridium formicaceticum</name>
    <dbReference type="NCBI Taxonomy" id="1497"/>
    <lineage>
        <taxon>Bacteria</taxon>
        <taxon>Bacillati</taxon>
        <taxon>Bacillota</taxon>
        <taxon>Clostridia</taxon>
        <taxon>Eubacteriales</taxon>
        <taxon>Clostridiaceae</taxon>
        <taxon>Clostridium</taxon>
    </lineage>
</organism>
<keyword evidence="9" id="KW-0862">Zinc</keyword>
<keyword evidence="4" id="KW-0479">Metal-binding</keyword>
<dbReference type="SMART" id="SM00487">
    <property type="entry name" value="DEXDc"/>
    <property type="match status" value="1"/>
</dbReference>
<dbReference type="FunFam" id="3.40.50.300:FF:000156">
    <property type="entry name" value="ATP-dependent DNA helicase recQ"/>
    <property type="match status" value="1"/>
</dbReference>
<dbReference type="GO" id="GO:0005524">
    <property type="term" value="F:ATP binding"/>
    <property type="evidence" value="ECO:0007669"/>
    <property type="project" value="UniProtKB-KW"/>
</dbReference>
<evidence type="ECO:0000256" key="11">
    <source>
        <dbReference type="ARBA" id="ARBA00023125"/>
    </source>
</evidence>
<reference evidence="21 23" key="2">
    <citation type="submission" date="2017-03" db="EMBL/GenBank/DDBJ databases">
        <title>Complete sequence of Clostridium formicaceticum DSM 92.</title>
        <authorList>
            <person name="Poehlein A."/>
            <person name="Karl M."/>
            <person name="Bengelsdorf F.R."/>
            <person name="Duerre P."/>
            <person name="Daniel R."/>
        </authorList>
    </citation>
    <scope>NUCLEOTIDE SEQUENCE [LARGE SCALE GENOMIC DNA]</scope>
    <source>
        <strain evidence="21 23">DSM 92</strain>
    </source>
</reference>
<dbReference type="CDD" id="cd18794">
    <property type="entry name" value="SF2_C_RecQ"/>
    <property type="match status" value="1"/>
</dbReference>
<comment type="cofactor">
    <cofactor evidence="1">
        <name>Mg(2+)</name>
        <dbReference type="ChEBI" id="CHEBI:18420"/>
    </cofactor>
</comment>
<keyword evidence="11" id="KW-0238">DNA-binding</keyword>
<reference evidence="20 22" key="1">
    <citation type="submission" date="2016-10" db="EMBL/GenBank/DDBJ databases">
        <title>Complete Genome Sequence of Acetogen Clostridium formicoaceticum ATCC 27076.</title>
        <authorList>
            <person name="Bao T."/>
            <person name="Cheng C."/>
            <person name="Zhao J."/>
            <person name="Yang S.-T."/>
            <person name="Wang J."/>
            <person name="Wang M."/>
        </authorList>
    </citation>
    <scope>NUCLEOTIDE SEQUENCE [LARGE SCALE GENOMIC DNA]</scope>
    <source>
        <strain evidence="20 22">ATCC 27076</strain>
    </source>
</reference>
<name>A0AAC9RJ39_9CLOT</name>
<keyword evidence="7 21" id="KW-0378">Hydrolase</keyword>
<dbReference type="PROSITE" id="PS50967">
    <property type="entry name" value="HRDC"/>
    <property type="match status" value="1"/>
</dbReference>
<evidence type="ECO:0000259" key="19">
    <source>
        <dbReference type="PROSITE" id="PS51194"/>
    </source>
</evidence>
<dbReference type="SUPFAM" id="SSF46785">
    <property type="entry name" value="Winged helix' DNA-binding domain"/>
    <property type="match status" value="1"/>
</dbReference>
<comment type="similarity">
    <text evidence="3">Belongs to the helicase family. RecQ subfamily.</text>
</comment>
<feature type="domain" description="Helicase ATP-binding" evidence="18">
    <location>
        <begin position="24"/>
        <end position="193"/>
    </location>
</feature>
<dbReference type="InterPro" id="IPR032284">
    <property type="entry name" value="RecQ_Zn-bd"/>
</dbReference>
<dbReference type="Pfam" id="PF00271">
    <property type="entry name" value="Helicase_C"/>
    <property type="match status" value="1"/>
</dbReference>
<dbReference type="PROSITE" id="PS51192">
    <property type="entry name" value="HELICASE_ATP_BIND_1"/>
    <property type="match status" value="1"/>
</dbReference>
<evidence type="ECO:0000256" key="16">
    <source>
        <dbReference type="NCBIfam" id="TIGR01389"/>
    </source>
</evidence>
<evidence type="ECO:0000313" key="22">
    <source>
        <dbReference type="Proteomes" id="UP000177894"/>
    </source>
</evidence>
<dbReference type="SMART" id="SM00490">
    <property type="entry name" value="HELICc"/>
    <property type="match status" value="1"/>
</dbReference>
<dbReference type="SMART" id="SM00956">
    <property type="entry name" value="RQC"/>
    <property type="match status" value="1"/>
</dbReference>
<dbReference type="PANTHER" id="PTHR13710">
    <property type="entry name" value="DNA HELICASE RECQ FAMILY MEMBER"/>
    <property type="match status" value="1"/>
</dbReference>
<evidence type="ECO:0000256" key="8">
    <source>
        <dbReference type="ARBA" id="ARBA00022806"/>
    </source>
</evidence>
<feature type="domain" description="HRDC" evidence="17">
    <location>
        <begin position="528"/>
        <end position="608"/>
    </location>
</feature>
<dbReference type="GO" id="GO:0043590">
    <property type="term" value="C:bacterial nucleoid"/>
    <property type="evidence" value="ECO:0007669"/>
    <property type="project" value="TreeGrafter"/>
</dbReference>
<feature type="domain" description="Helicase C-terminal" evidence="19">
    <location>
        <begin position="217"/>
        <end position="362"/>
    </location>
</feature>
<keyword evidence="22" id="KW-1185">Reference proteome</keyword>
<dbReference type="EMBL" id="CP020559">
    <property type="protein sequence ID" value="ARE87011.1"/>
    <property type="molecule type" value="Genomic_DNA"/>
</dbReference>
<dbReference type="InterPro" id="IPR044876">
    <property type="entry name" value="HRDC_dom_sf"/>
</dbReference>
<evidence type="ECO:0000256" key="13">
    <source>
        <dbReference type="ARBA" id="ARBA00023204"/>
    </source>
</evidence>
<dbReference type="FunFam" id="3.40.50.300:FF:001389">
    <property type="entry name" value="ATP-dependent DNA helicase RecQ"/>
    <property type="match status" value="1"/>
</dbReference>
<evidence type="ECO:0000256" key="14">
    <source>
        <dbReference type="ARBA" id="ARBA00023235"/>
    </source>
</evidence>
<evidence type="ECO:0000313" key="21">
    <source>
        <dbReference type="EMBL" id="ARE87011.1"/>
    </source>
</evidence>
<keyword evidence="8 21" id="KW-0347">Helicase</keyword>
<dbReference type="InterPro" id="IPR029491">
    <property type="entry name" value="Helicase_HTH"/>
</dbReference>
<proteinExistence type="inferred from homology"/>